<dbReference type="PROSITE" id="PS00138">
    <property type="entry name" value="SUBTILASE_SER"/>
    <property type="match status" value="1"/>
</dbReference>
<dbReference type="SUPFAM" id="SSF54897">
    <property type="entry name" value="Protease propeptides/inhibitors"/>
    <property type="match status" value="1"/>
</dbReference>
<dbReference type="Gene3D" id="3.40.50.200">
    <property type="entry name" value="Peptidase S8/S53 domain"/>
    <property type="match status" value="1"/>
</dbReference>
<dbReference type="InterPro" id="IPR002884">
    <property type="entry name" value="P_dom"/>
</dbReference>
<evidence type="ECO:0000256" key="1">
    <source>
        <dbReference type="ARBA" id="ARBA00005325"/>
    </source>
</evidence>
<evidence type="ECO:0000256" key="12">
    <source>
        <dbReference type="SAM" id="MobiDB-lite"/>
    </source>
</evidence>
<feature type="active site" description="Charge relay system" evidence="10 11">
    <location>
        <position position="166"/>
    </location>
</feature>
<proteinExistence type="inferred from homology"/>
<evidence type="ECO:0000256" key="4">
    <source>
        <dbReference type="ARBA" id="ARBA00022729"/>
    </source>
</evidence>
<sequence>QLEDLNETETREWANQRGFRCLIRLFEEENIYDFIHPNLSKCLECPSERHINILKNHPKVKWVEQQAYRVQIIRRVIHDKQMEMPTMMKPRHNSEYVRVPVDSAKIKKNTIPQPPLQVTFNDPFYKDQWYLHNEGQTGAPPGNDLNVVPVWKAGFTGKGVTLCVLDDGLQHTNPDLHGNYEASVSYNLVDFESTQSDWKDPMPDGRPENNHGTYCAGVIAAVSNNNFCGIGVAFCAKVGGIRVLDGPVTDMQEALALSLGLGKVDIYSASWGPEDDGKHVAGPGLLASTAFVKGINKYKKKKLIIYSFCAQGRGGRGAIYVWAVGNGGSNSDNCNLDGYVSNIYTLAVSALTEDGLSAYYSEPCASTMASTFVGGPHSIPSLSSRAIKDIHKIKVVVPELDGECMESFEGTSAAAPLAAGMIALVLEANPNLTWRDVQHIVVETARVPTSAETGWQVNGAGYHFHFMFGFGVMDAARMVFLAQKWRMVAPMVTWTIKLDGAISKIEADANTTVTFDISEPPAATGVISHLEYVEFKLYVQHRCRGNLEIFFISPSGTESQVLTRRPRDCSDEGFDQWPFTSVHFWGENPEGKWTVRVRDHTKNQTSTEISVLKVPVVTFKGTNDPWLLNHFFDPIFMGKAYKPNATQLSELVTVEKRLKTLQVPSKKERKSATTNTDEVSDSSSSSDSSGGEPLNDILDGIELMINRAEGKVKLRNGQTNEFPEWLEDEGGVLEQAA</sequence>
<reference evidence="14" key="2">
    <citation type="submission" date="2015-02" db="UniProtKB">
        <authorList>
            <consortium name="EnsemblMetazoa"/>
        </authorList>
    </citation>
    <scope>IDENTIFICATION</scope>
</reference>
<dbReference type="PANTHER" id="PTHR42884">
    <property type="entry name" value="PROPROTEIN CONVERTASE SUBTILISIN/KEXIN-RELATED"/>
    <property type="match status" value="1"/>
</dbReference>
<dbReference type="PROSITE" id="PS00137">
    <property type="entry name" value="SUBTILASE_HIS"/>
    <property type="match status" value="1"/>
</dbReference>
<dbReference type="PANTHER" id="PTHR42884:SF23">
    <property type="entry name" value="FURIN-LIKE PROTEASE 2"/>
    <property type="match status" value="1"/>
</dbReference>
<dbReference type="InterPro" id="IPR008979">
    <property type="entry name" value="Galactose-bd-like_sf"/>
</dbReference>
<dbReference type="InterPro" id="IPR022398">
    <property type="entry name" value="Peptidase_S8_His-AS"/>
</dbReference>
<dbReference type="AlphaFoldDB" id="T1IUB0"/>
<dbReference type="FunFam" id="3.40.50.200:FF:000021">
    <property type="entry name" value="Proprotein convertase subtilisin/kexin type 5a"/>
    <property type="match status" value="1"/>
</dbReference>
<dbReference type="PhylomeDB" id="T1IUB0"/>
<keyword evidence="6 11" id="KW-0720">Serine protease</keyword>
<comment type="similarity">
    <text evidence="1">Belongs to the peptidase S8 family. Furin subfamily.</text>
</comment>
<evidence type="ECO:0000256" key="11">
    <source>
        <dbReference type="PROSITE-ProRule" id="PRU01240"/>
    </source>
</evidence>
<organism evidence="14 15">
    <name type="scientific">Strigamia maritima</name>
    <name type="common">European centipede</name>
    <name type="synonym">Geophilus maritimus</name>
    <dbReference type="NCBI Taxonomy" id="126957"/>
    <lineage>
        <taxon>Eukaryota</taxon>
        <taxon>Metazoa</taxon>
        <taxon>Ecdysozoa</taxon>
        <taxon>Arthropoda</taxon>
        <taxon>Myriapoda</taxon>
        <taxon>Chilopoda</taxon>
        <taxon>Pleurostigmophora</taxon>
        <taxon>Geophilomorpha</taxon>
        <taxon>Linotaeniidae</taxon>
        <taxon>Strigamia</taxon>
    </lineage>
</organism>
<dbReference type="Proteomes" id="UP000014500">
    <property type="component" value="Unassembled WGS sequence"/>
</dbReference>
<dbReference type="InterPro" id="IPR036852">
    <property type="entry name" value="Peptidase_S8/S53_dom_sf"/>
</dbReference>
<dbReference type="SUPFAM" id="SSF49785">
    <property type="entry name" value="Galactose-binding domain-like"/>
    <property type="match status" value="1"/>
</dbReference>
<dbReference type="OMA" id="VNDWGRS"/>
<dbReference type="Gene3D" id="2.60.120.260">
    <property type="entry name" value="Galactose-binding domain-like"/>
    <property type="match status" value="1"/>
</dbReference>
<feature type="domain" description="P/Homo B" evidence="13">
    <location>
        <begin position="488"/>
        <end position="625"/>
    </location>
</feature>
<keyword evidence="15" id="KW-1185">Reference proteome</keyword>
<dbReference type="SUPFAM" id="SSF52743">
    <property type="entry name" value="Subtilisin-like"/>
    <property type="match status" value="1"/>
</dbReference>
<keyword evidence="3" id="KW-0165">Cleavage on pair of basic residues</keyword>
<dbReference type="InterPro" id="IPR000209">
    <property type="entry name" value="Peptidase_S8/S53_dom"/>
</dbReference>
<feature type="active site" description="Charge relay system" evidence="10 11">
    <location>
        <position position="211"/>
    </location>
</feature>
<keyword evidence="9" id="KW-0325">Glycoprotein</keyword>
<keyword evidence="5 11" id="KW-0378">Hydrolase</keyword>
<dbReference type="GO" id="GO:0005802">
    <property type="term" value="C:trans-Golgi network"/>
    <property type="evidence" value="ECO:0007669"/>
    <property type="project" value="TreeGrafter"/>
</dbReference>
<dbReference type="InterPro" id="IPR038466">
    <property type="entry name" value="S8_pro-domain_sf"/>
</dbReference>
<evidence type="ECO:0000256" key="5">
    <source>
        <dbReference type="ARBA" id="ARBA00022801"/>
    </source>
</evidence>
<feature type="region of interest" description="Disordered" evidence="12">
    <location>
        <begin position="662"/>
        <end position="695"/>
    </location>
</feature>
<dbReference type="eggNOG" id="KOG3525">
    <property type="taxonomic scope" value="Eukaryota"/>
</dbReference>
<evidence type="ECO:0000259" key="13">
    <source>
        <dbReference type="PROSITE" id="PS51829"/>
    </source>
</evidence>
<dbReference type="Pfam" id="PF16470">
    <property type="entry name" value="S8_pro-domain"/>
    <property type="match status" value="1"/>
</dbReference>
<dbReference type="Pfam" id="PF00082">
    <property type="entry name" value="Peptidase_S8"/>
    <property type="match status" value="1"/>
</dbReference>
<evidence type="ECO:0000256" key="8">
    <source>
        <dbReference type="ARBA" id="ARBA00023157"/>
    </source>
</evidence>
<keyword evidence="7" id="KW-0865">Zymogen</keyword>
<keyword evidence="8" id="KW-1015">Disulfide bond</keyword>
<dbReference type="GO" id="GO:0004252">
    <property type="term" value="F:serine-type endopeptidase activity"/>
    <property type="evidence" value="ECO:0007669"/>
    <property type="project" value="UniProtKB-UniRule"/>
</dbReference>
<evidence type="ECO:0000256" key="10">
    <source>
        <dbReference type="PIRSR" id="PIRSR615500-1"/>
    </source>
</evidence>
<evidence type="ECO:0000256" key="3">
    <source>
        <dbReference type="ARBA" id="ARBA00022685"/>
    </source>
</evidence>
<dbReference type="InterPro" id="IPR015500">
    <property type="entry name" value="Peptidase_S8_subtilisin-rel"/>
</dbReference>
<dbReference type="EnsemblMetazoa" id="SMAR004731-RA">
    <property type="protein sequence ID" value="SMAR004731-PA"/>
    <property type="gene ID" value="SMAR004731"/>
</dbReference>
<keyword evidence="2 11" id="KW-0645">Protease</keyword>
<dbReference type="InterPro" id="IPR032815">
    <property type="entry name" value="S8_pro-domain"/>
</dbReference>
<accession>T1IUB0</accession>
<dbReference type="PROSITE" id="PS51892">
    <property type="entry name" value="SUBTILASE"/>
    <property type="match status" value="1"/>
</dbReference>
<feature type="active site" description="Charge relay system" evidence="10 11">
    <location>
        <position position="412"/>
    </location>
</feature>
<evidence type="ECO:0000256" key="7">
    <source>
        <dbReference type="ARBA" id="ARBA00023145"/>
    </source>
</evidence>
<dbReference type="HOGENOM" id="CLU_002976_4_2_1"/>
<reference evidence="15" key="1">
    <citation type="submission" date="2011-05" db="EMBL/GenBank/DDBJ databases">
        <authorList>
            <person name="Richards S.R."/>
            <person name="Qu J."/>
            <person name="Jiang H."/>
            <person name="Jhangiani S.N."/>
            <person name="Agravi P."/>
            <person name="Goodspeed R."/>
            <person name="Gross S."/>
            <person name="Mandapat C."/>
            <person name="Jackson L."/>
            <person name="Mathew T."/>
            <person name="Pu L."/>
            <person name="Thornton R."/>
            <person name="Saada N."/>
            <person name="Wilczek-Boney K.B."/>
            <person name="Lee S."/>
            <person name="Kovar C."/>
            <person name="Wu Y."/>
            <person name="Scherer S.E."/>
            <person name="Worley K.C."/>
            <person name="Muzny D.M."/>
            <person name="Gibbs R."/>
        </authorList>
    </citation>
    <scope>NUCLEOTIDE SEQUENCE</scope>
    <source>
        <strain evidence="15">Brora</strain>
    </source>
</reference>
<dbReference type="CDD" id="cd04059">
    <property type="entry name" value="Peptidases_S8_Protein_convertases_Kexins_Furin-like"/>
    <property type="match status" value="1"/>
</dbReference>
<dbReference type="PRINTS" id="PR00723">
    <property type="entry name" value="SUBTILISIN"/>
</dbReference>
<dbReference type="GO" id="GO:0016485">
    <property type="term" value="P:protein processing"/>
    <property type="evidence" value="ECO:0007669"/>
    <property type="project" value="TreeGrafter"/>
</dbReference>
<dbReference type="InterPro" id="IPR023828">
    <property type="entry name" value="Peptidase_S8_Ser-AS"/>
</dbReference>
<dbReference type="STRING" id="126957.T1IUB0"/>
<keyword evidence="4" id="KW-0732">Signal</keyword>
<evidence type="ECO:0000256" key="6">
    <source>
        <dbReference type="ARBA" id="ARBA00022825"/>
    </source>
</evidence>
<evidence type="ECO:0000313" key="14">
    <source>
        <dbReference type="EnsemblMetazoa" id="SMAR004731-PA"/>
    </source>
</evidence>
<dbReference type="Gene3D" id="3.30.70.850">
    <property type="entry name" value="Peptidase S8, pro-domain"/>
    <property type="match status" value="1"/>
</dbReference>
<dbReference type="InterPro" id="IPR034182">
    <property type="entry name" value="Kexin/furin"/>
</dbReference>
<dbReference type="Pfam" id="PF01483">
    <property type="entry name" value="P_proprotein"/>
    <property type="match status" value="1"/>
</dbReference>
<evidence type="ECO:0000313" key="15">
    <source>
        <dbReference type="Proteomes" id="UP000014500"/>
    </source>
</evidence>
<evidence type="ECO:0000256" key="2">
    <source>
        <dbReference type="ARBA" id="ARBA00022670"/>
    </source>
</evidence>
<dbReference type="EMBL" id="JH431526">
    <property type="status" value="NOT_ANNOTATED_CDS"/>
    <property type="molecule type" value="Genomic_DNA"/>
</dbReference>
<name>T1IUB0_STRMM</name>
<protein>
    <recommendedName>
        <fullName evidence="13">P/Homo B domain-containing protein</fullName>
    </recommendedName>
</protein>
<dbReference type="PROSITE" id="PS51829">
    <property type="entry name" value="P_HOMO_B"/>
    <property type="match status" value="1"/>
</dbReference>
<dbReference type="GO" id="GO:0000139">
    <property type="term" value="C:Golgi membrane"/>
    <property type="evidence" value="ECO:0007669"/>
    <property type="project" value="TreeGrafter"/>
</dbReference>
<evidence type="ECO:0000256" key="9">
    <source>
        <dbReference type="ARBA" id="ARBA00023180"/>
    </source>
</evidence>